<evidence type="ECO:0000313" key="2">
    <source>
        <dbReference type="Proteomes" id="UP000001312"/>
    </source>
</evidence>
<sequence length="94" mass="10473">MGCRHVYHSITMQSSRAKKLKFINERSGADTLTSIFVKKMSWASLDTSGREAPFLWELSKIRCLAFAPSMAVGLKRLCLSEAIGLGTVQTTHLR</sequence>
<dbReference type="InParanoid" id="A7E4U2"/>
<gene>
    <name evidence="1" type="ORF">SS1G_00314</name>
</gene>
<name>A7E4U2_SCLS1</name>
<evidence type="ECO:0000313" key="1">
    <source>
        <dbReference type="EMBL" id="EDN90914.1"/>
    </source>
</evidence>
<protein>
    <submittedName>
        <fullName evidence="1">Uncharacterized protein</fullName>
    </submittedName>
</protein>
<dbReference type="RefSeq" id="XP_001598228.1">
    <property type="nucleotide sequence ID" value="XM_001598178.1"/>
</dbReference>
<dbReference type="AlphaFoldDB" id="A7E4U2"/>
<reference evidence="2" key="1">
    <citation type="journal article" date="2011" name="PLoS Genet.">
        <title>Genomic analysis of the necrotrophic fungal pathogens Sclerotinia sclerotiorum and Botrytis cinerea.</title>
        <authorList>
            <person name="Amselem J."/>
            <person name="Cuomo C.A."/>
            <person name="van Kan J.A."/>
            <person name="Viaud M."/>
            <person name="Benito E.P."/>
            <person name="Couloux A."/>
            <person name="Coutinho P.M."/>
            <person name="de Vries R.P."/>
            <person name="Dyer P.S."/>
            <person name="Fillinger S."/>
            <person name="Fournier E."/>
            <person name="Gout L."/>
            <person name="Hahn M."/>
            <person name="Kohn L."/>
            <person name="Lapalu N."/>
            <person name="Plummer K.M."/>
            <person name="Pradier J.M."/>
            <person name="Quevillon E."/>
            <person name="Sharon A."/>
            <person name="Simon A."/>
            <person name="ten Have A."/>
            <person name="Tudzynski B."/>
            <person name="Tudzynski P."/>
            <person name="Wincker P."/>
            <person name="Andrew M."/>
            <person name="Anthouard V."/>
            <person name="Beever R.E."/>
            <person name="Beffa R."/>
            <person name="Benoit I."/>
            <person name="Bouzid O."/>
            <person name="Brault B."/>
            <person name="Chen Z."/>
            <person name="Choquer M."/>
            <person name="Collemare J."/>
            <person name="Cotton P."/>
            <person name="Danchin E.G."/>
            <person name="Da Silva C."/>
            <person name="Gautier A."/>
            <person name="Giraud C."/>
            <person name="Giraud T."/>
            <person name="Gonzalez C."/>
            <person name="Grossetete S."/>
            <person name="Guldener U."/>
            <person name="Henrissat B."/>
            <person name="Howlett B.J."/>
            <person name="Kodira C."/>
            <person name="Kretschmer M."/>
            <person name="Lappartient A."/>
            <person name="Leroch M."/>
            <person name="Levis C."/>
            <person name="Mauceli E."/>
            <person name="Neuveglise C."/>
            <person name="Oeser B."/>
            <person name="Pearson M."/>
            <person name="Poulain J."/>
            <person name="Poussereau N."/>
            <person name="Quesneville H."/>
            <person name="Rascle C."/>
            <person name="Schumacher J."/>
            <person name="Segurens B."/>
            <person name="Sexton A."/>
            <person name="Silva E."/>
            <person name="Sirven C."/>
            <person name="Soanes D.M."/>
            <person name="Talbot N.J."/>
            <person name="Templeton M."/>
            <person name="Yandava C."/>
            <person name="Yarden O."/>
            <person name="Zeng Q."/>
            <person name="Rollins J.A."/>
            <person name="Lebrun M.H."/>
            <person name="Dickman M."/>
        </authorList>
    </citation>
    <scope>NUCLEOTIDE SEQUENCE [LARGE SCALE GENOMIC DNA]</scope>
    <source>
        <strain evidence="2">ATCC 18683 / 1980 / Ss-1</strain>
    </source>
</reference>
<dbReference type="KEGG" id="ssl:SS1G_00314"/>
<organism evidence="1 2">
    <name type="scientific">Sclerotinia sclerotiorum (strain ATCC 18683 / 1980 / Ss-1)</name>
    <name type="common">White mold</name>
    <name type="synonym">Whetzelinia sclerotiorum</name>
    <dbReference type="NCBI Taxonomy" id="665079"/>
    <lineage>
        <taxon>Eukaryota</taxon>
        <taxon>Fungi</taxon>
        <taxon>Dikarya</taxon>
        <taxon>Ascomycota</taxon>
        <taxon>Pezizomycotina</taxon>
        <taxon>Leotiomycetes</taxon>
        <taxon>Helotiales</taxon>
        <taxon>Sclerotiniaceae</taxon>
        <taxon>Sclerotinia</taxon>
    </lineage>
</organism>
<dbReference type="GeneID" id="5494874"/>
<dbReference type="Proteomes" id="UP000001312">
    <property type="component" value="Unassembled WGS sequence"/>
</dbReference>
<dbReference type="EMBL" id="CH476621">
    <property type="protein sequence ID" value="EDN90914.1"/>
    <property type="molecule type" value="Genomic_DNA"/>
</dbReference>
<proteinExistence type="predicted"/>
<dbReference type="HOGENOM" id="CLU_2387500_0_0_1"/>
<accession>A7E4U2</accession>
<keyword evidence="2" id="KW-1185">Reference proteome</keyword>